<feature type="non-terminal residue" evidence="2">
    <location>
        <position position="282"/>
    </location>
</feature>
<name>A0A382KGC0_9ZZZZ</name>
<sequence>MKRITTLFLSFAFTALAVGENLRIGIIGLDTSHVVAFTKLLNDPKATGPLAEAKVVGAFRGGSLDIPSSADRIVKFTQTLMEQYGLKLYPSIAELCKNVDAVMLESVDGRPHLRQAIPVIDAGLPLFIDKPMAGSLADAIFIFDYAKKKGVPIFSASSLRYGKATQAARKGALGKIMHAETHSPCSLEVHHPDLFWYGVHGCESLFTVMGKGCESVVRKTTDDGKIEVVGSWKGGRTGIFREGKGYGGSAKGTKGEGPVGGYDGYAPLVVEAVKMFQTGKAP</sequence>
<dbReference type="PANTHER" id="PTHR43818:SF9">
    <property type="entry name" value="HYPOTHETICAL OXIDOREDUCTASE"/>
    <property type="match status" value="1"/>
</dbReference>
<dbReference type="GO" id="GO:0000166">
    <property type="term" value="F:nucleotide binding"/>
    <property type="evidence" value="ECO:0007669"/>
    <property type="project" value="InterPro"/>
</dbReference>
<dbReference type="Pfam" id="PF01408">
    <property type="entry name" value="GFO_IDH_MocA"/>
    <property type="match status" value="1"/>
</dbReference>
<accession>A0A382KGC0</accession>
<evidence type="ECO:0000259" key="1">
    <source>
        <dbReference type="Pfam" id="PF01408"/>
    </source>
</evidence>
<reference evidence="2" key="1">
    <citation type="submission" date="2018-05" db="EMBL/GenBank/DDBJ databases">
        <authorList>
            <person name="Lanie J.A."/>
            <person name="Ng W.-L."/>
            <person name="Kazmierczak K.M."/>
            <person name="Andrzejewski T.M."/>
            <person name="Davidsen T.M."/>
            <person name="Wayne K.J."/>
            <person name="Tettelin H."/>
            <person name="Glass J.I."/>
            <person name="Rusch D."/>
            <person name="Podicherti R."/>
            <person name="Tsui H.-C.T."/>
            <person name="Winkler M.E."/>
        </authorList>
    </citation>
    <scope>NUCLEOTIDE SEQUENCE</scope>
</reference>
<evidence type="ECO:0000313" key="2">
    <source>
        <dbReference type="EMBL" id="SVC23116.1"/>
    </source>
</evidence>
<dbReference type="EMBL" id="UINC01080303">
    <property type="protein sequence ID" value="SVC23116.1"/>
    <property type="molecule type" value="Genomic_DNA"/>
</dbReference>
<organism evidence="2">
    <name type="scientific">marine metagenome</name>
    <dbReference type="NCBI Taxonomy" id="408172"/>
    <lineage>
        <taxon>unclassified sequences</taxon>
        <taxon>metagenomes</taxon>
        <taxon>ecological metagenomes</taxon>
    </lineage>
</organism>
<gene>
    <name evidence="2" type="ORF">METZ01_LOCUS275970</name>
</gene>
<protein>
    <recommendedName>
        <fullName evidence="1">Gfo/Idh/MocA-like oxidoreductase N-terminal domain-containing protein</fullName>
    </recommendedName>
</protein>
<dbReference type="InterPro" id="IPR050463">
    <property type="entry name" value="Gfo/Idh/MocA_oxidrdct_glycsds"/>
</dbReference>
<dbReference type="AlphaFoldDB" id="A0A382KGC0"/>
<dbReference type="InterPro" id="IPR000683">
    <property type="entry name" value="Gfo/Idh/MocA-like_OxRdtase_N"/>
</dbReference>
<dbReference type="Gene3D" id="3.40.50.720">
    <property type="entry name" value="NAD(P)-binding Rossmann-like Domain"/>
    <property type="match status" value="1"/>
</dbReference>
<dbReference type="PANTHER" id="PTHR43818">
    <property type="entry name" value="BCDNA.GH03377"/>
    <property type="match status" value="1"/>
</dbReference>
<proteinExistence type="predicted"/>
<dbReference type="SUPFAM" id="SSF51735">
    <property type="entry name" value="NAD(P)-binding Rossmann-fold domains"/>
    <property type="match status" value="1"/>
</dbReference>
<feature type="domain" description="Gfo/Idh/MocA-like oxidoreductase N-terminal" evidence="1">
    <location>
        <begin position="75"/>
        <end position="154"/>
    </location>
</feature>
<dbReference type="InterPro" id="IPR036291">
    <property type="entry name" value="NAD(P)-bd_dom_sf"/>
</dbReference>